<name>A0A4P9W0F7_9FUNG</name>
<dbReference type="Proteomes" id="UP000269721">
    <property type="component" value="Unassembled WGS sequence"/>
</dbReference>
<feature type="region of interest" description="Disordered" evidence="1">
    <location>
        <begin position="251"/>
        <end position="274"/>
    </location>
</feature>
<evidence type="ECO:0000313" key="3">
    <source>
        <dbReference type="Proteomes" id="UP000269721"/>
    </source>
</evidence>
<gene>
    <name evidence="2" type="ORF">BDK51DRAFT_31138</name>
</gene>
<dbReference type="EMBL" id="ML000426">
    <property type="protein sequence ID" value="RKO84158.1"/>
    <property type="molecule type" value="Genomic_DNA"/>
</dbReference>
<evidence type="ECO:0000256" key="1">
    <source>
        <dbReference type="SAM" id="MobiDB-lite"/>
    </source>
</evidence>
<keyword evidence="3" id="KW-1185">Reference proteome</keyword>
<protein>
    <submittedName>
        <fullName evidence="2">Uncharacterized protein</fullName>
    </submittedName>
</protein>
<proteinExistence type="predicted"/>
<evidence type="ECO:0000313" key="2">
    <source>
        <dbReference type="EMBL" id="RKO84158.1"/>
    </source>
</evidence>
<dbReference type="AlphaFoldDB" id="A0A4P9W0F7"/>
<accession>A0A4P9W0F7</accession>
<sequence>MHILGEDAGGVVFNRSLSTALQRAACWMAVVAWFGIRKRSIAKEGWRKGNYTNRTRWWPSVGVWLAALSWLNGEEVKWGALITRLSKIKSCPLHRPSVCFGEAVEQVVANRWGQAEACPGFGPNHSEHWALIIGVAVFHLVSCHVSKALWDDDKGVGENSTVHTNVPIFFSLPLLCYPLSWHIEGRLEPLMCRPRRRLQHQINISRVALSPSCCWKTPVFLKGQTKGWWLVLGTPDEGKCVSMRRIVASARGGRSRGGGRQQDVGAPSSSFHLE</sequence>
<reference evidence="3" key="1">
    <citation type="journal article" date="2018" name="Nat. Microbiol.">
        <title>Leveraging single-cell genomics to expand the fungal tree of life.</title>
        <authorList>
            <person name="Ahrendt S.R."/>
            <person name="Quandt C.A."/>
            <person name="Ciobanu D."/>
            <person name="Clum A."/>
            <person name="Salamov A."/>
            <person name="Andreopoulos B."/>
            <person name="Cheng J.F."/>
            <person name="Woyke T."/>
            <person name="Pelin A."/>
            <person name="Henrissat B."/>
            <person name="Reynolds N.K."/>
            <person name="Benny G.L."/>
            <person name="Smith M.E."/>
            <person name="James T.Y."/>
            <person name="Grigoriev I.V."/>
        </authorList>
    </citation>
    <scope>NUCLEOTIDE SEQUENCE [LARGE SCALE GENOMIC DNA]</scope>
</reference>
<organism evidence="2 3">
    <name type="scientific">Blyttiomyces helicus</name>
    <dbReference type="NCBI Taxonomy" id="388810"/>
    <lineage>
        <taxon>Eukaryota</taxon>
        <taxon>Fungi</taxon>
        <taxon>Fungi incertae sedis</taxon>
        <taxon>Chytridiomycota</taxon>
        <taxon>Chytridiomycota incertae sedis</taxon>
        <taxon>Chytridiomycetes</taxon>
        <taxon>Chytridiomycetes incertae sedis</taxon>
        <taxon>Blyttiomyces</taxon>
    </lineage>
</organism>